<keyword evidence="1" id="KW-0676">Redox-active center</keyword>
<evidence type="ECO:0000256" key="1">
    <source>
        <dbReference type="ARBA" id="ARBA00023284"/>
    </source>
</evidence>
<protein>
    <submittedName>
        <fullName evidence="4">Thiol:disulfide interchange protein TlpA</fullName>
    </submittedName>
</protein>
<dbReference type="GO" id="GO:0016209">
    <property type="term" value="F:antioxidant activity"/>
    <property type="evidence" value="ECO:0007669"/>
    <property type="project" value="InterPro"/>
</dbReference>
<proteinExistence type="predicted"/>
<evidence type="ECO:0000256" key="2">
    <source>
        <dbReference type="SAM" id="SignalP"/>
    </source>
</evidence>
<evidence type="ECO:0000313" key="4">
    <source>
        <dbReference type="EMBL" id="SMX26389.1"/>
    </source>
</evidence>
<accession>A0A238J719</accession>
<evidence type="ECO:0000259" key="3">
    <source>
        <dbReference type="PROSITE" id="PS51352"/>
    </source>
</evidence>
<feature type="domain" description="Thioredoxin" evidence="3">
    <location>
        <begin position="16"/>
        <end position="183"/>
    </location>
</feature>
<dbReference type="AlphaFoldDB" id="A0A238J719"/>
<dbReference type="EMBL" id="FXXP01000001">
    <property type="protein sequence ID" value="SMX26389.1"/>
    <property type="molecule type" value="Genomic_DNA"/>
</dbReference>
<keyword evidence="5" id="KW-1185">Reference proteome</keyword>
<dbReference type="GO" id="GO:0015036">
    <property type="term" value="F:disulfide oxidoreductase activity"/>
    <property type="evidence" value="ECO:0007669"/>
    <property type="project" value="UniProtKB-ARBA"/>
</dbReference>
<dbReference type="PANTHER" id="PTHR42852">
    <property type="entry name" value="THIOL:DISULFIDE INTERCHANGE PROTEIN DSBE"/>
    <property type="match status" value="1"/>
</dbReference>
<dbReference type="Gene3D" id="3.40.30.10">
    <property type="entry name" value="Glutaredoxin"/>
    <property type="match status" value="1"/>
</dbReference>
<reference evidence="5" key="1">
    <citation type="submission" date="2017-05" db="EMBL/GenBank/DDBJ databases">
        <authorList>
            <person name="Rodrigo-Torres L."/>
            <person name="Arahal R. D."/>
            <person name="Lucena T."/>
        </authorList>
    </citation>
    <scope>NUCLEOTIDE SEQUENCE [LARGE SCALE GENOMIC DNA]</scope>
    <source>
        <strain evidence="5">CECT 8649</strain>
    </source>
</reference>
<dbReference type="Pfam" id="PF00578">
    <property type="entry name" value="AhpC-TSA"/>
    <property type="match status" value="1"/>
</dbReference>
<dbReference type="RefSeq" id="WP_099242197.1">
    <property type="nucleotide sequence ID" value="NZ_FXXP01000001.1"/>
</dbReference>
<dbReference type="InterPro" id="IPR000866">
    <property type="entry name" value="AhpC/TSA"/>
</dbReference>
<dbReference type="PROSITE" id="PS00194">
    <property type="entry name" value="THIOREDOXIN_1"/>
    <property type="match status" value="1"/>
</dbReference>
<dbReference type="PANTHER" id="PTHR42852:SF18">
    <property type="entry name" value="CHROMOSOME UNDETERMINED SCAFFOLD_47, WHOLE GENOME SHOTGUN SEQUENCE"/>
    <property type="match status" value="1"/>
</dbReference>
<name>A0A238J719_9RHOB</name>
<dbReference type="SUPFAM" id="SSF52833">
    <property type="entry name" value="Thioredoxin-like"/>
    <property type="match status" value="1"/>
</dbReference>
<dbReference type="CDD" id="cd02966">
    <property type="entry name" value="TlpA_like_family"/>
    <property type="match status" value="1"/>
</dbReference>
<evidence type="ECO:0000313" key="5">
    <source>
        <dbReference type="Proteomes" id="UP000225972"/>
    </source>
</evidence>
<dbReference type="Proteomes" id="UP000225972">
    <property type="component" value="Unassembled WGS sequence"/>
</dbReference>
<gene>
    <name evidence="4" type="primary">tlpA</name>
    <name evidence="4" type="ORF">TRP8649_00464</name>
</gene>
<sequence>MKNLGLLLLYTVTLALANPAQADLAAAAAAREGDMKKLILHDAPKTRDMVEFMTFEGEPLKMSDFQGKWLVVNFWATWCAPCRKEMPMLSELQTELGGDTFEVLTIATSRNPPPAMKAFFDDIGVTNLPLHRDPKSTLARGLGVLGLPATLIIDPDGNEVGRMTGDADWSSDSAKAVLRALIGAEG</sequence>
<feature type="chain" id="PRO_5012895781" evidence="2">
    <location>
        <begin position="23"/>
        <end position="186"/>
    </location>
</feature>
<keyword evidence="2" id="KW-0732">Signal</keyword>
<dbReference type="InterPro" id="IPR017937">
    <property type="entry name" value="Thioredoxin_CS"/>
</dbReference>
<organism evidence="4 5">
    <name type="scientific">Pelagimonas phthalicica</name>
    <dbReference type="NCBI Taxonomy" id="1037362"/>
    <lineage>
        <taxon>Bacteria</taxon>
        <taxon>Pseudomonadati</taxon>
        <taxon>Pseudomonadota</taxon>
        <taxon>Alphaproteobacteria</taxon>
        <taxon>Rhodobacterales</taxon>
        <taxon>Roseobacteraceae</taxon>
        <taxon>Pelagimonas</taxon>
    </lineage>
</organism>
<dbReference type="OrthoDB" id="9799347at2"/>
<dbReference type="InterPro" id="IPR036249">
    <property type="entry name" value="Thioredoxin-like_sf"/>
</dbReference>
<feature type="signal peptide" evidence="2">
    <location>
        <begin position="1"/>
        <end position="22"/>
    </location>
</feature>
<dbReference type="InterPro" id="IPR050553">
    <property type="entry name" value="Thioredoxin_ResA/DsbE_sf"/>
</dbReference>
<dbReference type="InterPro" id="IPR013766">
    <property type="entry name" value="Thioredoxin_domain"/>
</dbReference>
<dbReference type="PROSITE" id="PS51352">
    <property type="entry name" value="THIOREDOXIN_2"/>
    <property type="match status" value="1"/>
</dbReference>